<gene>
    <name evidence="1" type="ORF">PIB30_048411</name>
</gene>
<proteinExistence type="predicted"/>
<name>A0ABU6RH48_9FABA</name>
<protein>
    <submittedName>
        <fullName evidence="1">Uncharacterized protein</fullName>
    </submittedName>
</protein>
<dbReference type="Proteomes" id="UP001341840">
    <property type="component" value="Unassembled WGS sequence"/>
</dbReference>
<dbReference type="EMBL" id="JASCZI010030525">
    <property type="protein sequence ID" value="MED6123356.1"/>
    <property type="molecule type" value="Genomic_DNA"/>
</dbReference>
<accession>A0ABU6RH48</accession>
<evidence type="ECO:0000313" key="2">
    <source>
        <dbReference type="Proteomes" id="UP001341840"/>
    </source>
</evidence>
<reference evidence="1 2" key="1">
    <citation type="journal article" date="2023" name="Plants (Basel)">
        <title>Bridging the Gap: Combining Genomics and Transcriptomics Approaches to Understand Stylosanthes scabra, an Orphan Legume from the Brazilian Caatinga.</title>
        <authorList>
            <person name="Ferreira-Neto J.R.C."/>
            <person name="da Silva M.D."/>
            <person name="Binneck E."/>
            <person name="de Melo N.F."/>
            <person name="da Silva R.H."/>
            <person name="de Melo A.L.T.M."/>
            <person name="Pandolfi V."/>
            <person name="Bustamante F.O."/>
            <person name="Brasileiro-Vidal A.C."/>
            <person name="Benko-Iseppon A.M."/>
        </authorList>
    </citation>
    <scope>NUCLEOTIDE SEQUENCE [LARGE SCALE GENOMIC DNA]</scope>
    <source>
        <tissue evidence="1">Leaves</tissue>
    </source>
</reference>
<comment type="caution">
    <text evidence="1">The sequence shown here is derived from an EMBL/GenBank/DDBJ whole genome shotgun (WGS) entry which is preliminary data.</text>
</comment>
<keyword evidence="2" id="KW-1185">Reference proteome</keyword>
<organism evidence="1 2">
    <name type="scientific">Stylosanthes scabra</name>
    <dbReference type="NCBI Taxonomy" id="79078"/>
    <lineage>
        <taxon>Eukaryota</taxon>
        <taxon>Viridiplantae</taxon>
        <taxon>Streptophyta</taxon>
        <taxon>Embryophyta</taxon>
        <taxon>Tracheophyta</taxon>
        <taxon>Spermatophyta</taxon>
        <taxon>Magnoliopsida</taxon>
        <taxon>eudicotyledons</taxon>
        <taxon>Gunneridae</taxon>
        <taxon>Pentapetalae</taxon>
        <taxon>rosids</taxon>
        <taxon>fabids</taxon>
        <taxon>Fabales</taxon>
        <taxon>Fabaceae</taxon>
        <taxon>Papilionoideae</taxon>
        <taxon>50 kb inversion clade</taxon>
        <taxon>dalbergioids sensu lato</taxon>
        <taxon>Dalbergieae</taxon>
        <taxon>Pterocarpus clade</taxon>
        <taxon>Stylosanthes</taxon>
    </lineage>
</organism>
<sequence>MAEEYLGGRPPAGGGKNYAGVRMTWLRQRVQMTPGNGAPPDVLRQYARCYIMMMIWGTLFPDKTNNIVSLRWARQPGDEWVSAAGVIMDIAEIPTLLSTRQKRDGVPSCFTAEWTSADHSRHSRPTAIGVPKRVRSGRRQRFRVDPVHDTSMARHPARLSA</sequence>
<evidence type="ECO:0000313" key="1">
    <source>
        <dbReference type="EMBL" id="MED6123356.1"/>
    </source>
</evidence>